<comment type="caution">
    <text evidence="1">The sequence shown here is derived from an EMBL/GenBank/DDBJ whole genome shotgun (WGS) entry which is preliminary data.</text>
</comment>
<gene>
    <name evidence="1" type="ORF">AGERDE_LOCUS995</name>
</gene>
<dbReference type="AlphaFoldDB" id="A0A9N8V7A9"/>
<evidence type="ECO:0000313" key="2">
    <source>
        <dbReference type="Proteomes" id="UP000789831"/>
    </source>
</evidence>
<sequence>MSRNLLEYIYQWRESNVFIPTDNMNQEINNDFLISYHPTFHSTTIPEVAIVPRPIVIPLPIPPLPPNPGYEEEL</sequence>
<reference evidence="1" key="1">
    <citation type="submission" date="2021-06" db="EMBL/GenBank/DDBJ databases">
        <authorList>
            <person name="Kallberg Y."/>
            <person name="Tangrot J."/>
            <person name="Rosling A."/>
        </authorList>
    </citation>
    <scope>NUCLEOTIDE SEQUENCE</scope>
    <source>
        <strain evidence="1">MT106</strain>
    </source>
</reference>
<dbReference type="Proteomes" id="UP000789831">
    <property type="component" value="Unassembled WGS sequence"/>
</dbReference>
<organism evidence="1 2">
    <name type="scientific">Ambispora gerdemannii</name>
    <dbReference type="NCBI Taxonomy" id="144530"/>
    <lineage>
        <taxon>Eukaryota</taxon>
        <taxon>Fungi</taxon>
        <taxon>Fungi incertae sedis</taxon>
        <taxon>Mucoromycota</taxon>
        <taxon>Glomeromycotina</taxon>
        <taxon>Glomeromycetes</taxon>
        <taxon>Archaeosporales</taxon>
        <taxon>Ambisporaceae</taxon>
        <taxon>Ambispora</taxon>
    </lineage>
</organism>
<keyword evidence="2" id="KW-1185">Reference proteome</keyword>
<proteinExistence type="predicted"/>
<evidence type="ECO:0000313" key="1">
    <source>
        <dbReference type="EMBL" id="CAG8440121.1"/>
    </source>
</evidence>
<name>A0A9N8V7A9_9GLOM</name>
<accession>A0A9N8V7A9</accession>
<protein>
    <submittedName>
        <fullName evidence="1">7212_t:CDS:1</fullName>
    </submittedName>
</protein>
<dbReference type="EMBL" id="CAJVPL010000060">
    <property type="protein sequence ID" value="CAG8440121.1"/>
    <property type="molecule type" value="Genomic_DNA"/>
</dbReference>